<dbReference type="PROSITE" id="PS50173">
    <property type="entry name" value="UMUC"/>
    <property type="match status" value="1"/>
</dbReference>
<dbReference type="InterPro" id="IPR050116">
    <property type="entry name" value="DNA_polymerase-Y"/>
</dbReference>
<protein>
    <submittedName>
        <fullName evidence="7">Y-family DNA polymerase</fullName>
    </submittedName>
</protein>
<dbReference type="SUPFAM" id="SSF56672">
    <property type="entry name" value="DNA/RNA polymerases"/>
    <property type="match status" value="1"/>
</dbReference>
<organism evidence="7 8">
    <name type="scientific">Hymenobacter taeanensis</name>
    <dbReference type="NCBI Taxonomy" id="2735321"/>
    <lineage>
        <taxon>Bacteria</taxon>
        <taxon>Pseudomonadati</taxon>
        <taxon>Bacteroidota</taxon>
        <taxon>Cytophagia</taxon>
        <taxon>Cytophagales</taxon>
        <taxon>Hymenobacteraceae</taxon>
        <taxon>Hymenobacter</taxon>
    </lineage>
</organism>
<keyword evidence="8" id="KW-1185">Reference proteome</keyword>
<keyword evidence="3" id="KW-0741">SOS mutagenesis</keyword>
<feature type="domain" description="UmuC" evidence="6">
    <location>
        <begin position="2"/>
        <end position="190"/>
    </location>
</feature>
<dbReference type="KEGG" id="hts:HMJ29_13145"/>
<accession>A0A6M6BIW5</accession>
<dbReference type="InterPro" id="IPR043128">
    <property type="entry name" value="Rev_trsase/Diguanyl_cyclase"/>
</dbReference>
<dbReference type="InterPro" id="IPR036775">
    <property type="entry name" value="DNA_pol_Y-fam_lit_finger_sf"/>
</dbReference>
<dbReference type="AlphaFoldDB" id="A0A6M6BIW5"/>
<dbReference type="SUPFAM" id="SSF100879">
    <property type="entry name" value="Lesion bypass DNA polymerase (Y-family), little finger domain"/>
    <property type="match status" value="1"/>
</dbReference>
<dbReference type="InterPro" id="IPR001126">
    <property type="entry name" value="UmuC"/>
</dbReference>
<dbReference type="GO" id="GO:0042276">
    <property type="term" value="P:error-prone translesion synthesis"/>
    <property type="evidence" value="ECO:0007669"/>
    <property type="project" value="TreeGrafter"/>
</dbReference>
<dbReference type="Proteomes" id="UP000501623">
    <property type="component" value="Chromosome"/>
</dbReference>
<evidence type="ECO:0000313" key="7">
    <source>
        <dbReference type="EMBL" id="QJX47838.1"/>
    </source>
</evidence>
<sequence length="431" mass="47250">MFGLIDCNNFYASCERVFRPELEERPVVVLSNNDGCVIARSQEAKALGVKMGAPYFQMRELMERHGVVVCSSNYELYGDMSRRVMWYLEQVTPAVEVYSIDEAFLDLRGMTRHYDLPSWAAELRGAVRQRTGIPVCVGVAPTKTLAKVANRVAKQEMLRGQGPGVLLLDDEAQRRKVLAQVAVEDVWGVGHRSAAKLYAAGVRTAAELAGVSDVWARKNLGGVVGARLLLELRGVPCASVVVEDEARKSLACTRSFGQPLSELTDLAGAVATHVARAGEKLRQQGLAARLLTVFVETSRYAGPPPPYSFSTQLTLPVATDDTLVLAAWARRGLERIYRPGRRYVKAGVVLDGLERAGQQQQGSLFAPLAASPERAALMRTLDGLNSRYGKGTVRVGTMVAAPGQREAWAMRREAKSPAFTTSWQELWKVRC</sequence>
<dbReference type="InterPro" id="IPR025188">
    <property type="entry name" value="DUF4113"/>
</dbReference>
<dbReference type="Gene3D" id="3.40.1170.60">
    <property type="match status" value="1"/>
</dbReference>
<dbReference type="GO" id="GO:0009432">
    <property type="term" value="P:SOS response"/>
    <property type="evidence" value="ECO:0007669"/>
    <property type="project" value="UniProtKB-KW"/>
</dbReference>
<keyword evidence="4" id="KW-0234">DNA repair</keyword>
<dbReference type="InterPro" id="IPR017961">
    <property type="entry name" value="DNA_pol_Y-fam_little_finger"/>
</dbReference>
<dbReference type="Pfam" id="PF13438">
    <property type="entry name" value="DUF4113"/>
    <property type="match status" value="1"/>
</dbReference>
<evidence type="ECO:0000256" key="3">
    <source>
        <dbReference type="ARBA" id="ARBA00023199"/>
    </source>
</evidence>
<evidence type="ECO:0000256" key="2">
    <source>
        <dbReference type="ARBA" id="ARBA00022763"/>
    </source>
</evidence>
<dbReference type="Gene3D" id="3.30.1490.100">
    <property type="entry name" value="DNA polymerase, Y-family, little finger domain"/>
    <property type="match status" value="1"/>
</dbReference>
<dbReference type="PANTHER" id="PTHR11076">
    <property type="entry name" value="DNA REPAIR POLYMERASE UMUC / TRANSFERASE FAMILY MEMBER"/>
    <property type="match status" value="1"/>
</dbReference>
<evidence type="ECO:0000256" key="5">
    <source>
        <dbReference type="ARBA" id="ARBA00023236"/>
    </source>
</evidence>
<evidence type="ECO:0000256" key="4">
    <source>
        <dbReference type="ARBA" id="ARBA00023204"/>
    </source>
</evidence>
<evidence type="ECO:0000313" key="8">
    <source>
        <dbReference type="Proteomes" id="UP000501623"/>
    </source>
</evidence>
<keyword evidence="2" id="KW-0227">DNA damage</keyword>
<dbReference type="GO" id="GO:0005829">
    <property type="term" value="C:cytosol"/>
    <property type="evidence" value="ECO:0007669"/>
    <property type="project" value="TreeGrafter"/>
</dbReference>
<dbReference type="Gene3D" id="3.30.70.270">
    <property type="match status" value="1"/>
</dbReference>
<dbReference type="GO" id="GO:0006281">
    <property type="term" value="P:DNA repair"/>
    <property type="evidence" value="ECO:0007669"/>
    <property type="project" value="UniProtKB-KW"/>
</dbReference>
<dbReference type="GO" id="GO:0003887">
    <property type="term" value="F:DNA-directed DNA polymerase activity"/>
    <property type="evidence" value="ECO:0007669"/>
    <property type="project" value="TreeGrafter"/>
</dbReference>
<dbReference type="Pfam" id="PF11799">
    <property type="entry name" value="IMS_C"/>
    <property type="match status" value="1"/>
</dbReference>
<dbReference type="RefSeq" id="WP_171591929.1">
    <property type="nucleotide sequence ID" value="NZ_CP053538.1"/>
</dbReference>
<dbReference type="CDD" id="cd01700">
    <property type="entry name" value="PolY_Pol_V_umuC"/>
    <property type="match status" value="1"/>
</dbReference>
<proteinExistence type="inferred from homology"/>
<comment type="similarity">
    <text evidence="1">Belongs to the DNA polymerase type-Y family.</text>
</comment>
<reference evidence="7 8" key="1">
    <citation type="submission" date="2020-05" db="EMBL/GenBank/DDBJ databases">
        <title>Complete genome sequence of Hymenobacter sp. TS19 in Coasted Sand Dune.</title>
        <authorList>
            <person name="Lee J.-H."/>
            <person name="Jung J.-H."/>
            <person name="Jeong S."/>
            <person name="Zhao L."/>
            <person name="Kim M.-K."/>
            <person name="Seo H.-S."/>
            <person name="Lim S."/>
        </authorList>
    </citation>
    <scope>NUCLEOTIDE SEQUENCE [LARGE SCALE GENOMIC DNA]</scope>
    <source>
        <strain evidence="7 8">TS19</strain>
    </source>
</reference>
<gene>
    <name evidence="7" type="ORF">HMJ29_13145</name>
</gene>
<name>A0A6M6BIW5_9BACT</name>
<dbReference type="Gene3D" id="1.10.150.20">
    <property type="entry name" value="5' to 3' exonuclease, C-terminal subdomain"/>
    <property type="match status" value="1"/>
</dbReference>
<dbReference type="InterPro" id="IPR043502">
    <property type="entry name" value="DNA/RNA_pol_sf"/>
</dbReference>
<evidence type="ECO:0000259" key="6">
    <source>
        <dbReference type="PROSITE" id="PS50173"/>
    </source>
</evidence>
<dbReference type="PANTHER" id="PTHR11076:SF34">
    <property type="entry name" value="PROTEIN UMUC"/>
    <property type="match status" value="1"/>
</dbReference>
<dbReference type="GO" id="GO:0003684">
    <property type="term" value="F:damaged DNA binding"/>
    <property type="evidence" value="ECO:0007669"/>
    <property type="project" value="InterPro"/>
</dbReference>
<dbReference type="EMBL" id="CP053538">
    <property type="protein sequence ID" value="QJX47838.1"/>
    <property type="molecule type" value="Genomic_DNA"/>
</dbReference>
<dbReference type="Pfam" id="PF00817">
    <property type="entry name" value="IMS"/>
    <property type="match status" value="1"/>
</dbReference>
<keyword evidence="5" id="KW-0742">SOS response</keyword>
<evidence type="ECO:0000256" key="1">
    <source>
        <dbReference type="ARBA" id="ARBA00010945"/>
    </source>
</evidence>